<comment type="caution">
    <text evidence="1">The sequence shown here is derived from an EMBL/GenBank/DDBJ whole genome shotgun (WGS) entry which is preliminary data.</text>
</comment>
<reference evidence="1" key="1">
    <citation type="submission" date="2021-01" db="EMBL/GenBank/DDBJ databases">
        <authorList>
            <consortium name="Genoscope - CEA"/>
            <person name="William W."/>
        </authorList>
    </citation>
    <scope>NUCLEOTIDE SEQUENCE</scope>
</reference>
<gene>
    <name evidence="1" type="ORF">PPRIM_AZ9-3.1.T0510291</name>
</gene>
<dbReference type="Proteomes" id="UP000688137">
    <property type="component" value="Unassembled WGS sequence"/>
</dbReference>
<evidence type="ECO:0000313" key="2">
    <source>
        <dbReference type="Proteomes" id="UP000688137"/>
    </source>
</evidence>
<name>A0A8S1MEZ0_PARPR</name>
<keyword evidence="2" id="KW-1185">Reference proteome</keyword>
<protein>
    <submittedName>
        <fullName evidence="1">Uncharacterized protein</fullName>
    </submittedName>
</protein>
<accession>A0A8S1MEZ0</accession>
<dbReference type="EMBL" id="CAJJDM010000051">
    <property type="protein sequence ID" value="CAD8073884.1"/>
    <property type="molecule type" value="Genomic_DNA"/>
</dbReference>
<proteinExistence type="predicted"/>
<dbReference type="AlphaFoldDB" id="A0A8S1MEZ0"/>
<organism evidence="1 2">
    <name type="scientific">Paramecium primaurelia</name>
    <dbReference type="NCBI Taxonomy" id="5886"/>
    <lineage>
        <taxon>Eukaryota</taxon>
        <taxon>Sar</taxon>
        <taxon>Alveolata</taxon>
        <taxon>Ciliophora</taxon>
        <taxon>Intramacronucleata</taxon>
        <taxon>Oligohymenophorea</taxon>
        <taxon>Peniculida</taxon>
        <taxon>Parameciidae</taxon>
        <taxon>Paramecium</taxon>
    </lineage>
</organism>
<evidence type="ECO:0000313" key="1">
    <source>
        <dbReference type="EMBL" id="CAD8073884.1"/>
    </source>
</evidence>
<sequence length="405" mass="48237">MLKMKYIITQVYPFNNFDEIVKAISFDQFGSANIDQLQQSVKYTINSGQSIRLTDLIFWIQSNFIRIHLGQLLVLFLKLLEKVQFLETNGIKHNYLDSNRIWLHLTQKSQYPSLIYQFLDYSIHFTGYDCPFYEKTNESGITEASKKIKEIIKFIITSCFNKIIFLRTNNNTRNSYYKELLQPIVNLCQPNSTTQQIIQIIQKNLSAFHYQENIYNNCFQCLNIDDNINDYIESPRYKIIPKINKDLEQIIEFGNAFGQVVVESILQYYIPIFGKNLVSYSITDYLFKVRQQYNIISQRENKIRVSIKEQVNKTFEYFLQQKYENEYKFQITKEEKDLINKDIIDSIIESAQFQYFNNSYWLHINNEEIENLILVSISKILIQQVQDQVDLFLMYKILVLIDELI</sequence>